<dbReference type="AlphaFoldDB" id="A0A547PDX0"/>
<dbReference type="OrthoDB" id="7452714at2"/>
<feature type="transmembrane region" description="Helical" evidence="1">
    <location>
        <begin position="45"/>
        <end position="62"/>
    </location>
</feature>
<evidence type="ECO:0000256" key="2">
    <source>
        <dbReference type="SAM" id="SignalP"/>
    </source>
</evidence>
<reference evidence="3 4" key="1">
    <citation type="submission" date="2019-06" db="EMBL/GenBank/DDBJ databases">
        <title>Erythrobacter insulae sp. nov., isolated from a tidal flat.</title>
        <authorList>
            <person name="Yoon J.-H."/>
        </authorList>
    </citation>
    <scope>NUCLEOTIDE SEQUENCE [LARGE SCALE GENOMIC DNA]</scope>
    <source>
        <strain evidence="3 4">JBTF-M21</strain>
    </source>
</reference>
<name>A0A547PDX0_9SPHN</name>
<protein>
    <submittedName>
        <fullName evidence="3">Uncharacterized protein</fullName>
    </submittedName>
</protein>
<dbReference type="EMBL" id="VHJK01000001">
    <property type="protein sequence ID" value="TRD12342.1"/>
    <property type="molecule type" value="Genomic_DNA"/>
</dbReference>
<sequence>MTKLTKTLAKGTLGTVAAGAMALATATPAAAQDRHRDRGVDAGDVIAGAVIIGGIAALAGAFDGDRKRDYRNRGYRDRGYNHNVRYNNRGFNNGRNAVDRCVRAAERQASRFGGYRFANVTQIRDVDRTRFGFRVKGRIEVEGARGYRGRDFDRGRFTCFFDGRGRPQIDFDGIRGLR</sequence>
<keyword evidence="1" id="KW-0472">Membrane</keyword>
<evidence type="ECO:0000313" key="4">
    <source>
        <dbReference type="Proteomes" id="UP000316343"/>
    </source>
</evidence>
<keyword evidence="2" id="KW-0732">Signal</keyword>
<keyword evidence="1" id="KW-0812">Transmembrane</keyword>
<feature type="chain" id="PRO_5021936891" evidence="2">
    <location>
        <begin position="32"/>
        <end position="178"/>
    </location>
</feature>
<feature type="signal peptide" evidence="2">
    <location>
        <begin position="1"/>
        <end position="31"/>
    </location>
</feature>
<proteinExistence type="predicted"/>
<evidence type="ECO:0000313" key="3">
    <source>
        <dbReference type="EMBL" id="TRD12342.1"/>
    </source>
</evidence>
<evidence type="ECO:0000256" key="1">
    <source>
        <dbReference type="SAM" id="Phobius"/>
    </source>
</evidence>
<organism evidence="3 4">
    <name type="scientific">Erythrobacter insulae</name>
    <dbReference type="NCBI Taxonomy" id="2584124"/>
    <lineage>
        <taxon>Bacteria</taxon>
        <taxon>Pseudomonadati</taxon>
        <taxon>Pseudomonadota</taxon>
        <taxon>Alphaproteobacteria</taxon>
        <taxon>Sphingomonadales</taxon>
        <taxon>Erythrobacteraceae</taxon>
        <taxon>Erythrobacter/Porphyrobacter group</taxon>
        <taxon>Erythrobacter</taxon>
    </lineage>
</organism>
<dbReference type="Proteomes" id="UP000316343">
    <property type="component" value="Unassembled WGS sequence"/>
</dbReference>
<keyword evidence="4" id="KW-1185">Reference proteome</keyword>
<dbReference type="RefSeq" id="WP_142788613.1">
    <property type="nucleotide sequence ID" value="NZ_VHJK01000001.1"/>
</dbReference>
<comment type="caution">
    <text evidence="3">The sequence shown here is derived from an EMBL/GenBank/DDBJ whole genome shotgun (WGS) entry which is preliminary data.</text>
</comment>
<keyword evidence="1" id="KW-1133">Transmembrane helix</keyword>
<gene>
    <name evidence="3" type="ORF">FGU71_11005</name>
</gene>
<accession>A0A547PDX0</accession>